<comment type="caution">
    <text evidence="2">The sequence shown here is derived from an EMBL/GenBank/DDBJ whole genome shotgun (WGS) entry which is preliminary data.</text>
</comment>
<dbReference type="InterPro" id="IPR036259">
    <property type="entry name" value="MFS_trans_sf"/>
</dbReference>
<evidence type="ECO:0008006" key="4">
    <source>
        <dbReference type="Google" id="ProtNLM"/>
    </source>
</evidence>
<feature type="transmembrane region" description="Helical" evidence="1">
    <location>
        <begin position="158"/>
        <end position="179"/>
    </location>
</feature>
<feature type="transmembrane region" description="Helical" evidence="1">
    <location>
        <begin position="299"/>
        <end position="320"/>
    </location>
</feature>
<evidence type="ECO:0000313" key="2">
    <source>
        <dbReference type="EMBL" id="KAK8786816.1"/>
    </source>
</evidence>
<feature type="transmembrane region" description="Helical" evidence="1">
    <location>
        <begin position="101"/>
        <end position="121"/>
    </location>
</feature>
<feature type="transmembrane region" description="Helical" evidence="1">
    <location>
        <begin position="332"/>
        <end position="356"/>
    </location>
</feature>
<keyword evidence="1" id="KW-0472">Membrane</keyword>
<evidence type="ECO:0000256" key="1">
    <source>
        <dbReference type="SAM" id="Phobius"/>
    </source>
</evidence>
<keyword evidence="1" id="KW-0812">Transmembrane</keyword>
<proteinExistence type="predicted"/>
<protein>
    <recommendedName>
        <fullName evidence="4">Monocarboxylate transporter</fullName>
    </recommendedName>
</protein>
<dbReference type="EMBL" id="JARKHS020002367">
    <property type="protein sequence ID" value="KAK8786816.1"/>
    <property type="molecule type" value="Genomic_DNA"/>
</dbReference>
<dbReference type="InterPro" id="IPR050327">
    <property type="entry name" value="Proton-linked_MCT"/>
</dbReference>
<dbReference type="AlphaFoldDB" id="A0AAQ4FIG3"/>
<name>A0AAQ4FIG3_AMBAM</name>
<dbReference type="GO" id="GO:0008028">
    <property type="term" value="F:monocarboxylic acid transmembrane transporter activity"/>
    <property type="evidence" value="ECO:0007669"/>
    <property type="project" value="TreeGrafter"/>
</dbReference>
<organism evidence="2 3">
    <name type="scientific">Amblyomma americanum</name>
    <name type="common">Lone star tick</name>
    <dbReference type="NCBI Taxonomy" id="6943"/>
    <lineage>
        <taxon>Eukaryota</taxon>
        <taxon>Metazoa</taxon>
        <taxon>Ecdysozoa</taxon>
        <taxon>Arthropoda</taxon>
        <taxon>Chelicerata</taxon>
        <taxon>Arachnida</taxon>
        <taxon>Acari</taxon>
        <taxon>Parasitiformes</taxon>
        <taxon>Ixodida</taxon>
        <taxon>Ixodoidea</taxon>
        <taxon>Ixodidae</taxon>
        <taxon>Amblyomminae</taxon>
        <taxon>Amblyomma</taxon>
    </lineage>
</organism>
<reference evidence="2 3" key="1">
    <citation type="journal article" date="2023" name="Arcadia Sci">
        <title>De novo assembly of a long-read Amblyomma americanum tick genome.</title>
        <authorList>
            <person name="Chou S."/>
            <person name="Poskanzer K.E."/>
            <person name="Rollins M."/>
            <person name="Thuy-Boun P.S."/>
        </authorList>
    </citation>
    <scope>NUCLEOTIDE SEQUENCE [LARGE SCALE GENOMIC DNA]</scope>
    <source>
        <strain evidence="2">F_SG_1</strain>
        <tissue evidence="2">Salivary glands</tissue>
    </source>
</reference>
<gene>
    <name evidence="2" type="ORF">V5799_023408</name>
</gene>
<evidence type="ECO:0000313" key="3">
    <source>
        <dbReference type="Proteomes" id="UP001321473"/>
    </source>
</evidence>
<sequence length="369" mass="39367">MWFSFARCSSIALSEQSAWPFVPTMASPDSRGCWLVAASAAVYLFFGMMLPRSESIMYVGFMGMLGVNREYASWPLTVAIITSQMSGPLCGALGLWISDRVLLVAGALLCALPVIFCALSQSLGLIIFLYGVLYGLGLACAELLPFTMVARHFVRYRGAAMGLIFVVASISGFVFPLVIEALRQAFEFQTVLLILGALELNMLFGCVFVDRVPVSDDCASRGDGCPQPASPPLDAERSRANSFEATPFEKSCCADFVANPGRPADTAQSQEEEPLLGSERKLAWSPLAGNLRSLASPTFLHVALSRAVSVFVLSSFSLTIVDFGADIGLMGYEAVALVTVGAVGDLLSRVAIGFVLDSKVRHGGAKPCP</sequence>
<dbReference type="PANTHER" id="PTHR11360:SF303">
    <property type="entry name" value="MAJOR FACILITATOR SUPERFAMILY (MFS) PROFILE DOMAIN-CONTAINING PROTEIN"/>
    <property type="match status" value="1"/>
</dbReference>
<keyword evidence="3" id="KW-1185">Reference proteome</keyword>
<dbReference type="Proteomes" id="UP001321473">
    <property type="component" value="Unassembled WGS sequence"/>
</dbReference>
<feature type="transmembrane region" description="Helical" evidence="1">
    <location>
        <begin position="33"/>
        <end position="51"/>
    </location>
</feature>
<dbReference type="PANTHER" id="PTHR11360">
    <property type="entry name" value="MONOCARBOXYLATE TRANSPORTER"/>
    <property type="match status" value="1"/>
</dbReference>
<feature type="transmembrane region" description="Helical" evidence="1">
    <location>
        <begin position="191"/>
        <end position="209"/>
    </location>
</feature>
<accession>A0AAQ4FIG3</accession>
<dbReference type="SUPFAM" id="SSF103473">
    <property type="entry name" value="MFS general substrate transporter"/>
    <property type="match status" value="1"/>
</dbReference>
<dbReference type="Pfam" id="PF07690">
    <property type="entry name" value="MFS_1"/>
    <property type="match status" value="1"/>
</dbReference>
<feature type="transmembrane region" description="Helical" evidence="1">
    <location>
        <begin position="71"/>
        <end position="94"/>
    </location>
</feature>
<dbReference type="Gene3D" id="1.20.1250.20">
    <property type="entry name" value="MFS general substrate transporter like domains"/>
    <property type="match status" value="1"/>
</dbReference>
<keyword evidence="1" id="KW-1133">Transmembrane helix</keyword>
<feature type="transmembrane region" description="Helical" evidence="1">
    <location>
        <begin position="127"/>
        <end position="146"/>
    </location>
</feature>
<dbReference type="InterPro" id="IPR011701">
    <property type="entry name" value="MFS"/>
</dbReference>